<dbReference type="Proteomes" id="UP000543556">
    <property type="component" value="Unassembled WGS sequence"/>
</dbReference>
<keyword evidence="2" id="KW-1185">Reference proteome</keyword>
<reference evidence="1 2" key="1">
    <citation type="submission" date="2020-02" db="EMBL/GenBank/DDBJ databases">
        <title>Genome sequence of strain AETb3-4.</title>
        <authorList>
            <person name="Gao J."/>
            <person name="Zhang X."/>
        </authorList>
    </citation>
    <scope>NUCLEOTIDE SEQUENCE [LARGE SCALE GENOMIC DNA]</scope>
    <source>
        <strain evidence="1 2">AETb3-4</strain>
    </source>
</reference>
<protein>
    <recommendedName>
        <fullName evidence="3">Transcriptional regulator, AbiEi antitoxin, Type IV TA system</fullName>
    </recommendedName>
</protein>
<dbReference type="EMBL" id="JAAMFM010000003">
    <property type="protein sequence ID" value="NVM93943.1"/>
    <property type="molecule type" value="Genomic_DNA"/>
</dbReference>
<sequence>MTMLELPPFITAPSKFMNEHASRQLSKRADAGELVRIRQGLYLPTEVWAALKPWEKHRMKVQAVHELALAPPVFARESAAEVMGLPVVGIPRDVQTLVPPGTPGGQSRRGVRRIMAVAGDPEPWTMFGLLVTRPVETARDLAVHLPLERSLPAMDKLLQRKALPGSPNNTNLVFGEEDVCESAARLPSMAKQRRVLRVLDVADGGSQSAGESRSRAIMILNGFPRPELQKPFHDDRGLIGYPDFDWEEFKILGEFDGLEKYSAQRYLKGRTPSAVVVEEKKREDRLRARGYTVVRWIWDDLRDPRVLVAKLHRAGLPSNAGRRVGP</sequence>
<evidence type="ECO:0000313" key="2">
    <source>
        <dbReference type="Proteomes" id="UP000543556"/>
    </source>
</evidence>
<evidence type="ECO:0000313" key="1">
    <source>
        <dbReference type="EMBL" id="NVM93943.1"/>
    </source>
</evidence>
<comment type="caution">
    <text evidence="1">The sequence shown here is derived from an EMBL/GenBank/DDBJ whole genome shotgun (WGS) entry which is preliminary data.</text>
</comment>
<evidence type="ECO:0008006" key="3">
    <source>
        <dbReference type="Google" id="ProtNLM"/>
    </source>
</evidence>
<organism evidence="1 2">
    <name type="scientific">Arthrobacter wenxiniae</name>
    <dbReference type="NCBI Taxonomy" id="2713570"/>
    <lineage>
        <taxon>Bacteria</taxon>
        <taxon>Bacillati</taxon>
        <taxon>Actinomycetota</taxon>
        <taxon>Actinomycetes</taxon>
        <taxon>Micrococcales</taxon>
        <taxon>Micrococcaceae</taxon>
        <taxon>Arthrobacter</taxon>
    </lineage>
</organism>
<name>A0A7Y7IEQ2_9MICC</name>
<gene>
    <name evidence="1" type="ORF">G6034_03260</name>
</gene>
<accession>A0A7Y7IEQ2</accession>
<dbReference type="AlphaFoldDB" id="A0A7Y7IEQ2"/>
<proteinExistence type="predicted"/>